<evidence type="ECO:0000259" key="6">
    <source>
        <dbReference type="PROSITE" id="PS50115"/>
    </source>
</evidence>
<reference evidence="8" key="1">
    <citation type="submission" date="2022-11" db="UniProtKB">
        <authorList>
            <consortium name="WormBaseParasite"/>
        </authorList>
    </citation>
    <scope>IDENTIFICATION</scope>
</reference>
<dbReference type="GO" id="GO:0008270">
    <property type="term" value="F:zinc ion binding"/>
    <property type="evidence" value="ECO:0007669"/>
    <property type="project" value="UniProtKB-KW"/>
</dbReference>
<dbReference type="Pfam" id="PF01412">
    <property type="entry name" value="ArfGap"/>
    <property type="match status" value="1"/>
</dbReference>
<evidence type="ECO:0000313" key="7">
    <source>
        <dbReference type="Proteomes" id="UP000887577"/>
    </source>
</evidence>
<keyword evidence="2 4" id="KW-0863">Zinc-finger</keyword>
<dbReference type="SMART" id="SM00105">
    <property type="entry name" value="ArfGap"/>
    <property type="match status" value="1"/>
</dbReference>
<evidence type="ECO:0000313" key="8">
    <source>
        <dbReference type="WBParaSite" id="PSU_v2.g5749.t1"/>
    </source>
</evidence>
<feature type="domain" description="Arf-GAP" evidence="6">
    <location>
        <begin position="122"/>
        <end position="259"/>
    </location>
</feature>
<dbReference type="PRINTS" id="PR00405">
    <property type="entry name" value="REVINTRACTNG"/>
</dbReference>
<organism evidence="7 8">
    <name type="scientific">Panagrolaimus superbus</name>
    <dbReference type="NCBI Taxonomy" id="310955"/>
    <lineage>
        <taxon>Eukaryota</taxon>
        <taxon>Metazoa</taxon>
        <taxon>Ecdysozoa</taxon>
        <taxon>Nematoda</taxon>
        <taxon>Chromadorea</taxon>
        <taxon>Rhabditida</taxon>
        <taxon>Tylenchina</taxon>
        <taxon>Panagrolaimomorpha</taxon>
        <taxon>Panagrolaimoidea</taxon>
        <taxon>Panagrolaimidae</taxon>
        <taxon>Panagrolaimus</taxon>
    </lineage>
</organism>
<keyword evidence="1" id="KW-0479">Metal-binding</keyword>
<dbReference type="InterPro" id="IPR038508">
    <property type="entry name" value="ArfGAP_dom_sf"/>
</dbReference>
<evidence type="ECO:0000256" key="3">
    <source>
        <dbReference type="ARBA" id="ARBA00022833"/>
    </source>
</evidence>
<dbReference type="SUPFAM" id="SSF50729">
    <property type="entry name" value="PH domain-like"/>
    <property type="match status" value="1"/>
</dbReference>
<dbReference type="PROSITE" id="PS50115">
    <property type="entry name" value="ARFGAP"/>
    <property type="match status" value="1"/>
</dbReference>
<dbReference type="Proteomes" id="UP000887577">
    <property type="component" value="Unplaced"/>
</dbReference>
<evidence type="ECO:0000259" key="5">
    <source>
        <dbReference type="PROSITE" id="PS50003"/>
    </source>
</evidence>
<dbReference type="InterPro" id="IPR011993">
    <property type="entry name" value="PH-like_dom_sf"/>
</dbReference>
<dbReference type="SMART" id="SM00233">
    <property type="entry name" value="PH"/>
    <property type="match status" value="1"/>
</dbReference>
<dbReference type="SUPFAM" id="SSF57863">
    <property type="entry name" value="ArfGap/RecO-like zinc finger"/>
    <property type="match status" value="1"/>
</dbReference>
<dbReference type="CDD" id="cd08204">
    <property type="entry name" value="ArfGap"/>
    <property type="match status" value="1"/>
</dbReference>
<evidence type="ECO:0000256" key="2">
    <source>
        <dbReference type="ARBA" id="ARBA00022771"/>
    </source>
</evidence>
<dbReference type="PANTHER" id="PTHR23180">
    <property type="entry name" value="CENTAURIN/ARF"/>
    <property type="match status" value="1"/>
</dbReference>
<protein>
    <submittedName>
        <fullName evidence="8">Uncharacterized protein</fullName>
    </submittedName>
</protein>
<dbReference type="Gene3D" id="1.10.220.150">
    <property type="entry name" value="Arf GTPase activating protein"/>
    <property type="match status" value="1"/>
</dbReference>
<dbReference type="AlphaFoldDB" id="A0A914Z0T2"/>
<evidence type="ECO:0000256" key="4">
    <source>
        <dbReference type="PROSITE-ProRule" id="PRU00288"/>
    </source>
</evidence>
<dbReference type="PROSITE" id="PS50003">
    <property type="entry name" value="PH_DOMAIN"/>
    <property type="match status" value="1"/>
</dbReference>
<dbReference type="Pfam" id="PF00169">
    <property type="entry name" value="PH"/>
    <property type="match status" value="1"/>
</dbReference>
<dbReference type="InterPro" id="IPR037278">
    <property type="entry name" value="ARFGAP/RecO"/>
</dbReference>
<dbReference type="WBParaSite" id="PSU_v2.g5749.t1">
    <property type="protein sequence ID" value="PSU_v2.g5749.t1"/>
    <property type="gene ID" value="PSU_v2.g5749"/>
</dbReference>
<feature type="domain" description="PH" evidence="5">
    <location>
        <begin position="9"/>
        <end position="103"/>
    </location>
</feature>
<dbReference type="Gene3D" id="2.30.29.30">
    <property type="entry name" value="Pleckstrin-homology domain (PH domain)/Phosphotyrosine-binding domain (PTB)"/>
    <property type="match status" value="1"/>
</dbReference>
<evidence type="ECO:0000256" key="1">
    <source>
        <dbReference type="ARBA" id="ARBA00022723"/>
    </source>
</evidence>
<dbReference type="InterPro" id="IPR045258">
    <property type="entry name" value="ACAP1/2/3-like"/>
</dbReference>
<dbReference type="PANTHER" id="PTHR23180:SF160">
    <property type="entry name" value="ADP-RIBOSYLATION FACTOR GTPASE-ACTIVATING PROTEIN EFFECTOR PROTEIN 1"/>
    <property type="match status" value="1"/>
</dbReference>
<keyword evidence="3" id="KW-0862">Zinc</keyword>
<dbReference type="GO" id="GO:0005096">
    <property type="term" value="F:GTPase activator activity"/>
    <property type="evidence" value="ECO:0007669"/>
    <property type="project" value="InterPro"/>
</dbReference>
<name>A0A914Z0T2_9BILA</name>
<sequence length="351" mass="39878">MEGADNDSTVIKSGYLLKKTKGTLKTFNKRWFVIRDGQLLYSKTHEDPEYIILAHDLRLLNVREVNGANYFEVVIVGCNSTFIKAETEEECKEWITALRKASEVLFHSTEAPRRPSGSAKEKIILQRLVNLPVSLIPPMSEMEIACRNIPGNKFCAECKTKDPEWISINLGIFVCVECSGAHRNVGAHISRIRSLKMDFINNYQWDILLNLGNDKVNSIFVTKCVPTLLNEDSSNDERETFIKSNFEWKSTVVRQDRLMNDCCLLEENMVFENIPVSDGWVQAKNETDLENIALDSIKNRDCAGILNCLVQGLEINKLICGAPLLNLVTNRVRLISFVSKKYIPNCRICQP</sequence>
<keyword evidence="7" id="KW-1185">Reference proteome</keyword>
<dbReference type="InterPro" id="IPR001164">
    <property type="entry name" value="ArfGAP_dom"/>
</dbReference>
<dbReference type="InterPro" id="IPR001849">
    <property type="entry name" value="PH_domain"/>
</dbReference>
<accession>A0A914Z0T2</accession>
<proteinExistence type="predicted"/>